<organism evidence="2 3">
    <name type="scientific">Botrytis tulipae</name>
    <dbReference type="NCBI Taxonomy" id="87230"/>
    <lineage>
        <taxon>Eukaryota</taxon>
        <taxon>Fungi</taxon>
        <taxon>Dikarya</taxon>
        <taxon>Ascomycota</taxon>
        <taxon>Pezizomycotina</taxon>
        <taxon>Leotiomycetes</taxon>
        <taxon>Helotiales</taxon>
        <taxon>Sclerotiniaceae</taxon>
        <taxon>Botrytis</taxon>
    </lineage>
</organism>
<sequence length="194" mass="22729">MLSIYQPLPEGCIRILTFYRRQDGDIISCTLSIHSLYDEPRASSYNVLSYVWGPESPTFEIVDDDERVSVRENLYNFLHQDAPHDTSWIDALCINQQDKRERSQQAQLMGRIYSQARMVLAWLSPAKDAELRNALLELRDDRSECIYAVQSPPRETLRNKPYFKKLDALSECTHWSRARVIQKFLLAKKIQLLY</sequence>
<dbReference type="PANTHER" id="PTHR24148">
    <property type="entry name" value="ANKYRIN REPEAT DOMAIN-CONTAINING PROTEIN 39 HOMOLOG-RELATED"/>
    <property type="match status" value="1"/>
</dbReference>
<gene>
    <name evidence="2" type="ORF">BTUL_0211g00080</name>
</gene>
<dbReference type="InterPro" id="IPR052895">
    <property type="entry name" value="HetReg/Transcr_Mod"/>
</dbReference>
<evidence type="ECO:0000313" key="3">
    <source>
        <dbReference type="Proteomes" id="UP000297777"/>
    </source>
</evidence>
<dbReference type="Proteomes" id="UP000297777">
    <property type="component" value="Unassembled WGS sequence"/>
</dbReference>
<dbReference type="EMBL" id="PQXH01000211">
    <property type="protein sequence ID" value="TGO08389.1"/>
    <property type="molecule type" value="Genomic_DNA"/>
</dbReference>
<keyword evidence="3" id="KW-1185">Reference proteome</keyword>
<evidence type="ECO:0000313" key="2">
    <source>
        <dbReference type="EMBL" id="TGO08389.1"/>
    </source>
</evidence>
<reference evidence="2 3" key="1">
    <citation type="submission" date="2017-12" db="EMBL/GenBank/DDBJ databases">
        <title>Comparative genomics of Botrytis spp.</title>
        <authorList>
            <person name="Valero-Jimenez C.A."/>
            <person name="Tapia P."/>
            <person name="Veloso J."/>
            <person name="Silva-Moreno E."/>
            <person name="Staats M."/>
            <person name="Valdes J.H."/>
            <person name="Van Kan J.A.L."/>
        </authorList>
    </citation>
    <scope>NUCLEOTIDE SEQUENCE [LARGE SCALE GENOMIC DNA]</scope>
    <source>
        <strain evidence="2 3">Bt9001</strain>
    </source>
</reference>
<evidence type="ECO:0000259" key="1">
    <source>
        <dbReference type="Pfam" id="PF06985"/>
    </source>
</evidence>
<comment type="caution">
    <text evidence="2">The sequence shown here is derived from an EMBL/GenBank/DDBJ whole genome shotgun (WGS) entry which is preliminary data.</text>
</comment>
<feature type="domain" description="Heterokaryon incompatibility" evidence="1">
    <location>
        <begin position="45"/>
        <end position="182"/>
    </location>
</feature>
<proteinExistence type="predicted"/>
<dbReference type="PANTHER" id="PTHR24148:SF64">
    <property type="entry name" value="HETEROKARYON INCOMPATIBILITY DOMAIN-CONTAINING PROTEIN"/>
    <property type="match status" value="1"/>
</dbReference>
<dbReference type="InterPro" id="IPR010730">
    <property type="entry name" value="HET"/>
</dbReference>
<accession>A0A4Z1EB22</accession>
<dbReference type="OrthoDB" id="3526006at2759"/>
<protein>
    <recommendedName>
        <fullName evidence="1">Heterokaryon incompatibility domain-containing protein</fullName>
    </recommendedName>
</protein>
<dbReference type="AlphaFoldDB" id="A0A4Z1EB22"/>
<name>A0A4Z1EB22_9HELO</name>
<dbReference type="Pfam" id="PF06985">
    <property type="entry name" value="HET"/>
    <property type="match status" value="1"/>
</dbReference>